<feature type="binding site" evidence="13">
    <location>
        <position position="150"/>
    </location>
    <ligand>
        <name>Mg(2+)</name>
        <dbReference type="ChEBI" id="CHEBI:18420"/>
        <label>1</label>
    </ligand>
</feature>
<evidence type="ECO:0000256" key="9">
    <source>
        <dbReference type="ARBA" id="ARBA00030162"/>
    </source>
</evidence>
<evidence type="ECO:0000256" key="1">
    <source>
        <dbReference type="ARBA" id="ARBA00001946"/>
    </source>
</evidence>
<dbReference type="InterPro" id="IPR020084">
    <property type="entry name" value="NUDIX_hydrolase_CS"/>
</dbReference>
<accession>A0A2U3MWF3</accession>
<comment type="catalytic activity">
    <reaction evidence="12">
        <text>ADP-D-ribose + H2O = D-ribose 5-phosphate + AMP + 2 H(+)</text>
        <dbReference type="Rhea" id="RHEA:10412"/>
        <dbReference type="ChEBI" id="CHEBI:15377"/>
        <dbReference type="ChEBI" id="CHEBI:15378"/>
        <dbReference type="ChEBI" id="CHEBI:57967"/>
        <dbReference type="ChEBI" id="CHEBI:78346"/>
        <dbReference type="ChEBI" id="CHEBI:456215"/>
        <dbReference type="EC" id="3.6.1.13"/>
    </reaction>
</comment>
<comment type="cofactor">
    <cofactor evidence="1 13">
        <name>Mg(2+)</name>
        <dbReference type="ChEBI" id="CHEBI:18420"/>
    </cofactor>
</comment>
<keyword evidence="16" id="KW-1185">Reference proteome</keyword>
<dbReference type="Gene3D" id="3.90.79.10">
    <property type="entry name" value="Nucleoside Triphosphate Pyrophosphohydrolase"/>
    <property type="match status" value="1"/>
</dbReference>
<dbReference type="InParanoid" id="A0A2U3MWF3"/>
<keyword evidence="7 13" id="KW-0460">Magnesium</keyword>
<evidence type="ECO:0000256" key="4">
    <source>
        <dbReference type="ARBA" id="ARBA00013297"/>
    </source>
</evidence>
<dbReference type="CDD" id="cd24155">
    <property type="entry name" value="NUDIX_ADPRase"/>
    <property type="match status" value="1"/>
</dbReference>
<evidence type="ECO:0000256" key="7">
    <source>
        <dbReference type="ARBA" id="ARBA00022842"/>
    </source>
</evidence>
<feature type="binding site" evidence="13">
    <location>
        <position position="146"/>
    </location>
    <ligand>
        <name>Mg(2+)</name>
        <dbReference type="ChEBI" id="CHEBI:18420"/>
        <label>1</label>
    </ligand>
</feature>
<evidence type="ECO:0000259" key="14">
    <source>
        <dbReference type="PROSITE" id="PS51462"/>
    </source>
</evidence>
<evidence type="ECO:0000313" key="15">
    <source>
        <dbReference type="EMBL" id="SPL69762.1"/>
    </source>
</evidence>
<evidence type="ECO:0000256" key="11">
    <source>
        <dbReference type="ARBA" id="ARBA00033056"/>
    </source>
</evidence>
<sequence length="249" mass="28592">MGKSYTTKYKTLKKSLYSAISQLGWKQNNFILIEIMSIISKATYSHSDVEIQSREFLYKGFVQVEKVRFIHRLFNQENYTSPITRELIRRKEAAGVLIYDDQQKRFALIEQFRVGAVDDLESPWQLEIIAGVLDGNESPEDCIRRESIEESGCQIKHLEHLFTFYPSAGACNEIFHLYVAKADLPAVGGIHGIEEEGENIQLHIIEYSKLNALLQSNRLRNAPVIMALQWLSQHINGLENVSGKRHDHN</sequence>
<dbReference type="GO" id="GO:0019693">
    <property type="term" value="P:ribose phosphate metabolic process"/>
    <property type="evidence" value="ECO:0007669"/>
    <property type="project" value="TreeGrafter"/>
</dbReference>
<dbReference type="PANTHER" id="PTHR11839:SF5">
    <property type="entry name" value="ADP-RIBOSE PYROPHOSPHATASE"/>
    <property type="match status" value="1"/>
</dbReference>
<dbReference type="GO" id="GO:0005829">
    <property type="term" value="C:cytosol"/>
    <property type="evidence" value="ECO:0007669"/>
    <property type="project" value="TreeGrafter"/>
</dbReference>
<feature type="binding site" evidence="13">
    <location>
        <position position="198"/>
    </location>
    <ligand>
        <name>Mg(2+)</name>
        <dbReference type="ChEBI" id="CHEBI:18420"/>
        <label>1</label>
    </ligand>
</feature>
<feature type="binding site" evidence="13">
    <location>
        <position position="130"/>
    </location>
    <ligand>
        <name>Mg(2+)</name>
        <dbReference type="ChEBI" id="CHEBI:18420"/>
        <label>1</label>
    </ligand>
</feature>
<keyword evidence="6 15" id="KW-0378">Hydrolase</keyword>
<dbReference type="SUPFAM" id="SSF55811">
    <property type="entry name" value="Nudix"/>
    <property type="match status" value="1"/>
</dbReference>
<keyword evidence="5 13" id="KW-0479">Metal-binding</keyword>
<comment type="function">
    <text evidence="8">Acts on ADP-mannose and ADP-glucose as well as ADP-ribose. Prevents glycogen biosynthesis. The reaction catalyzed by this enzyme is a limiting step of the gluconeogenic process.</text>
</comment>
<name>A0A2U3MWF3_9GAMM</name>
<evidence type="ECO:0000313" key="16">
    <source>
        <dbReference type="Proteomes" id="UP000245974"/>
    </source>
</evidence>
<dbReference type="GO" id="GO:0019144">
    <property type="term" value="F:ADP-sugar diphosphatase activity"/>
    <property type="evidence" value="ECO:0007669"/>
    <property type="project" value="TreeGrafter"/>
</dbReference>
<dbReference type="EMBL" id="OOGT01000028">
    <property type="protein sequence ID" value="SPL69762.1"/>
    <property type="molecule type" value="Genomic_DNA"/>
</dbReference>
<dbReference type="PROSITE" id="PS51462">
    <property type="entry name" value="NUDIX"/>
    <property type="match status" value="1"/>
</dbReference>
<dbReference type="InterPro" id="IPR000086">
    <property type="entry name" value="NUDIX_hydrolase_dom"/>
</dbReference>
<proteinExistence type="inferred from homology"/>
<dbReference type="Pfam" id="PF00293">
    <property type="entry name" value="NUDIX"/>
    <property type="match status" value="1"/>
</dbReference>
<evidence type="ECO:0000256" key="3">
    <source>
        <dbReference type="ARBA" id="ARBA00012453"/>
    </source>
</evidence>
<dbReference type="InterPro" id="IPR015797">
    <property type="entry name" value="NUDIX_hydrolase-like_dom_sf"/>
</dbReference>
<evidence type="ECO:0000256" key="13">
    <source>
        <dbReference type="PIRSR" id="PIRSR604385-2"/>
    </source>
</evidence>
<dbReference type="PANTHER" id="PTHR11839">
    <property type="entry name" value="UDP/ADP-SUGAR PYROPHOSPHATASE"/>
    <property type="match status" value="1"/>
</dbReference>
<evidence type="ECO:0000256" key="8">
    <source>
        <dbReference type="ARBA" id="ARBA00025164"/>
    </source>
</evidence>
<dbReference type="GO" id="GO:0047631">
    <property type="term" value="F:ADP-ribose diphosphatase activity"/>
    <property type="evidence" value="ECO:0007669"/>
    <property type="project" value="UniProtKB-EC"/>
</dbReference>
<gene>
    <name evidence="15" type="primary">nudF</name>
    <name evidence="15" type="ORF">KPC_0940</name>
</gene>
<protein>
    <recommendedName>
        <fullName evidence="4">ADP-ribose pyrophosphatase</fullName>
        <ecNumber evidence="3">3.6.1.13</ecNumber>
    </recommendedName>
    <alternativeName>
        <fullName evidence="9">ADP-ribose diphosphatase</fullName>
    </alternativeName>
    <alternativeName>
        <fullName evidence="11">ADP-ribose phosphohydrolase</fullName>
    </alternativeName>
    <alternativeName>
        <fullName evidence="10">Adenosine diphosphoribose pyrophosphatase</fullName>
    </alternativeName>
</protein>
<dbReference type="AlphaFoldDB" id="A0A2U3MWF3"/>
<dbReference type="FunCoup" id="A0A2U3MWF3">
    <property type="interactions" value="306"/>
</dbReference>
<evidence type="ECO:0000256" key="12">
    <source>
        <dbReference type="ARBA" id="ARBA00049546"/>
    </source>
</evidence>
<dbReference type="Proteomes" id="UP000245974">
    <property type="component" value="Unassembled WGS sequence"/>
</dbReference>
<organism evidence="15 16">
    <name type="scientific">Acinetobacter stercoris</name>
    <dbReference type="NCBI Taxonomy" id="2126983"/>
    <lineage>
        <taxon>Bacteria</taxon>
        <taxon>Pseudomonadati</taxon>
        <taxon>Pseudomonadota</taxon>
        <taxon>Gammaproteobacteria</taxon>
        <taxon>Moraxellales</taxon>
        <taxon>Moraxellaceae</taxon>
        <taxon>Acinetobacter</taxon>
    </lineage>
</organism>
<evidence type="ECO:0000256" key="6">
    <source>
        <dbReference type="ARBA" id="ARBA00022801"/>
    </source>
</evidence>
<dbReference type="EC" id="3.6.1.13" evidence="3"/>
<evidence type="ECO:0000256" key="5">
    <source>
        <dbReference type="ARBA" id="ARBA00022723"/>
    </source>
</evidence>
<evidence type="ECO:0000256" key="2">
    <source>
        <dbReference type="ARBA" id="ARBA00007482"/>
    </source>
</evidence>
<dbReference type="GO" id="GO:0046872">
    <property type="term" value="F:metal ion binding"/>
    <property type="evidence" value="ECO:0007669"/>
    <property type="project" value="UniProtKB-KW"/>
</dbReference>
<feature type="domain" description="Nudix hydrolase" evidence="14">
    <location>
        <begin position="89"/>
        <end position="227"/>
    </location>
</feature>
<dbReference type="PROSITE" id="PS00893">
    <property type="entry name" value="NUDIX_BOX"/>
    <property type="match status" value="1"/>
</dbReference>
<dbReference type="NCBIfam" id="TIGR00052">
    <property type="entry name" value="nudix-type nucleoside diphosphatase, YffH/AdpP family"/>
    <property type="match status" value="1"/>
</dbReference>
<dbReference type="InterPro" id="IPR004385">
    <property type="entry name" value="NDP_pyrophosphatase"/>
</dbReference>
<dbReference type="GO" id="GO:0006753">
    <property type="term" value="P:nucleoside phosphate metabolic process"/>
    <property type="evidence" value="ECO:0007669"/>
    <property type="project" value="TreeGrafter"/>
</dbReference>
<reference evidence="16" key="1">
    <citation type="submission" date="2018-03" db="EMBL/GenBank/DDBJ databases">
        <authorList>
            <person name="Blom J."/>
        </authorList>
    </citation>
    <scope>NUCLEOTIDE SEQUENCE [LARGE SCALE GENOMIC DNA]</scope>
    <source>
        <strain evidence="16">KPC-SM-21</strain>
    </source>
</reference>
<comment type="similarity">
    <text evidence="2">Belongs to the Nudix hydrolase family. NudF subfamily.</text>
</comment>
<evidence type="ECO:0000256" key="10">
    <source>
        <dbReference type="ARBA" id="ARBA00030308"/>
    </source>
</evidence>